<name>A0A0B7HJD4_9FLAO</name>
<dbReference type="AlphaFoldDB" id="A0A0B7HJD4"/>
<protein>
    <submittedName>
        <fullName evidence="1">Uncharacterized protein</fullName>
    </submittedName>
</protein>
<proteinExistence type="predicted"/>
<organism evidence="1 2">
    <name type="scientific">Capnocytophaga cynodegmi</name>
    <dbReference type="NCBI Taxonomy" id="28189"/>
    <lineage>
        <taxon>Bacteria</taxon>
        <taxon>Pseudomonadati</taxon>
        <taxon>Bacteroidota</taxon>
        <taxon>Flavobacteriia</taxon>
        <taxon>Flavobacteriales</taxon>
        <taxon>Flavobacteriaceae</taxon>
        <taxon>Capnocytophaga</taxon>
    </lineage>
</organism>
<evidence type="ECO:0000313" key="2">
    <source>
        <dbReference type="Proteomes" id="UP000038083"/>
    </source>
</evidence>
<dbReference type="Proteomes" id="UP000038083">
    <property type="component" value="Unassembled WGS sequence"/>
</dbReference>
<gene>
    <name evidence="1" type="ORF">CCYN74_100121</name>
</gene>
<sequence>MKNFNLFNNKLDNYVWTMKLFLFFFAFVSKKIELKNQFLKQFISTKKINKNNLICTQLK</sequence>
<accession>A0A0B7HJD4</accession>
<evidence type="ECO:0000313" key="1">
    <source>
        <dbReference type="EMBL" id="CEN34319.1"/>
    </source>
</evidence>
<reference evidence="1 2" key="1">
    <citation type="submission" date="2015-01" db="EMBL/GenBank/DDBJ databases">
        <authorList>
            <person name="MANFREDI Pablo"/>
        </authorList>
    </citation>
    <scope>NUCLEOTIDE SEQUENCE [LARGE SCALE GENOMIC DNA]</scope>
    <source>
        <strain evidence="1 2">Ccy74</strain>
    </source>
</reference>
<dbReference type="EMBL" id="CDOG01000002">
    <property type="protein sequence ID" value="CEN34319.1"/>
    <property type="molecule type" value="Genomic_DNA"/>
</dbReference>